<accession>A0A401L495</accession>
<feature type="compositionally biased region" description="Low complexity" evidence="12">
    <location>
        <begin position="19"/>
        <end position="30"/>
    </location>
</feature>
<keyword evidence="11 13" id="KW-0472">Membrane</keyword>
<keyword evidence="9 13" id="KW-1133">Transmembrane helix</keyword>
<feature type="region of interest" description="Disordered" evidence="12">
    <location>
        <begin position="1"/>
        <end position="181"/>
    </location>
</feature>
<feature type="transmembrane region" description="Helical" evidence="13">
    <location>
        <begin position="1049"/>
        <end position="1073"/>
    </location>
</feature>
<dbReference type="SMART" id="SM00249">
    <property type="entry name" value="PHD"/>
    <property type="match status" value="1"/>
</dbReference>
<evidence type="ECO:0000259" key="14">
    <source>
        <dbReference type="SMART" id="SM00249"/>
    </source>
</evidence>
<feature type="compositionally biased region" description="Basic residues" evidence="12">
    <location>
        <begin position="113"/>
        <end position="122"/>
    </location>
</feature>
<keyword evidence="4 13" id="KW-0812">Transmembrane</keyword>
<keyword evidence="6" id="KW-0863">Zinc-finger</keyword>
<evidence type="ECO:0000256" key="4">
    <source>
        <dbReference type="ARBA" id="ARBA00022692"/>
    </source>
</evidence>
<feature type="region of interest" description="Disordered" evidence="12">
    <location>
        <begin position="322"/>
        <end position="381"/>
    </location>
</feature>
<dbReference type="SUPFAM" id="SSF57903">
    <property type="entry name" value="FYVE/PHD zinc finger"/>
    <property type="match status" value="1"/>
</dbReference>
<reference evidence="15 16" key="1">
    <citation type="submission" date="2016-09" db="EMBL/GenBank/DDBJ databases">
        <title>Aspergillus awamori IFM 58123T.</title>
        <authorList>
            <person name="Kusuya Y."/>
            <person name="Shimizu M."/>
            <person name="Takahashi H."/>
            <person name="Yaguchi T."/>
        </authorList>
    </citation>
    <scope>NUCLEOTIDE SEQUENCE [LARGE SCALE GENOMIC DNA]</scope>
    <source>
        <strain evidence="15 16">IFM 58123</strain>
    </source>
</reference>
<dbReference type="NCBIfam" id="TIGR00798">
    <property type="entry name" value="mtc"/>
    <property type="match status" value="1"/>
</dbReference>
<dbReference type="InterPro" id="IPR011011">
    <property type="entry name" value="Znf_FYVE_PHD"/>
</dbReference>
<dbReference type="PANTHER" id="PTHR11153">
    <property type="entry name" value="SIDEROFLEXIN"/>
    <property type="match status" value="1"/>
</dbReference>
<feature type="domain" description="Zinc finger PHD-type" evidence="14">
    <location>
        <begin position="689"/>
        <end position="759"/>
    </location>
</feature>
<keyword evidence="16" id="KW-1185">Reference proteome</keyword>
<evidence type="ECO:0000256" key="8">
    <source>
        <dbReference type="ARBA" id="ARBA00022970"/>
    </source>
</evidence>
<gene>
    <name evidence="15" type="ORF">AAWM_09205</name>
</gene>
<feature type="compositionally biased region" description="Polar residues" evidence="12">
    <location>
        <begin position="1"/>
        <end position="14"/>
    </location>
</feature>
<dbReference type="Pfam" id="PF20826">
    <property type="entry name" value="PHD_5"/>
    <property type="match status" value="1"/>
</dbReference>
<dbReference type="GO" id="GO:0008270">
    <property type="term" value="F:zinc ion binding"/>
    <property type="evidence" value="ECO:0007669"/>
    <property type="project" value="UniProtKB-KW"/>
</dbReference>
<evidence type="ECO:0000256" key="7">
    <source>
        <dbReference type="ARBA" id="ARBA00022833"/>
    </source>
</evidence>
<evidence type="ECO:0000256" key="10">
    <source>
        <dbReference type="ARBA" id="ARBA00023128"/>
    </source>
</evidence>
<evidence type="ECO:0000256" key="3">
    <source>
        <dbReference type="ARBA" id="ARBA00022448"/>
    </source>
</evidence>
<sequence>MMLTEPSFSFSFSYPNGEPQTPTRTPPTTTIFGDSAFQTPKLESSFFDPRVTWDTSDPYASSPEFLRTPQKFGLSTPSINPLRLPDTAPDRPTDTEDNSRNGKAAEQDTDTAKRRRPSRPHGHVGDDGPRTVDSAKSAATIQTPPPSSASRKKVTGLDEATGTGRRPSASSMVGGHLETPSRLLGASPRLFGDLQSSPDPFQLGAIDSAASTFFPQQRLFWDHDFNQHESNMGLSASNNLDLFDLHANDSFHVNHTTAPDSHIPQLPIIEGNTDLPDFNSSTYNLSSGVTTTDAALFPAPFSTSPRRPITKAEDPALFLSSPARRFGGLQPTPEKRLFSRPTRQPYHHQTEESKREELRRARSVNHHIPVYEDDDDDDYTPRQMRPALTRSLTHSAIAGSASRSASGCMMASNGIRKSPSKGRSSPIKPIRHQLSRANSVAASLPRRSQSVVLKIGKDGRAKAEMQPVPEASTGLTDPLTGMDLDGSTTESEYDSVDYCEYPLVPSRNPSFAFSDASGATIARSDCGSRPHSKGSYTSTAASSSGRASPWADAGRGPSRRPQYKPTLDDWKRTPKKQLTTLHSDLSYLSAGSLGEPIADPEDDSGDAQHALRKVLQERGRIPRPHTVSYGSRISRSARSLAHLRSSPPRFGAELDLSSRTTNTSPTTMTDPDIATPVTDRFSNPSNGTRCVCNSMDNGGHLMIQCESCSHWLHTKCVGLERANLPSVHVCGPASMIFAVAPMTPPILLLSLKCLCPSCLRDPRSSLQMSASLPGSRDLPRSQYDLKTYWGRVRHAADLSDPRMMFVSSSGLEQAKQLVSSYKQNHLPHMTPELWRAKKVVDSTLHPDTGEPVFLPFRMSCYVMSNLVVTAGMLTPGLQTTGTLLWQIANQSLNVAINNANANKSTPLSVPQIAKSYLMAVSASCSVALGLNALVPRLKGISPNAKLILGRLVPFAAVSSASALNVFLMRGEEIRQGIDVYPVLSEVEKKKLEESGESVQSLGKSKKAATIAVGETAISRVLNATPIMVVPPLVLVRLEKTAWLKARPRMIMPLNLGLVLATSLFALPLALGAFPQRQAISATTLEPEFWEKGGENGQVEFNRGM</sequence>
<evidence type="ECO:0000256" key="5">
    <source>
        <dbReference type="ARBA" id="ARBA00022723"/>
    </source>
</evidence>
<feature type="compositionally biased region" description="Low complexity" evidence="12">
    <location>
        <begin position="396"/>
        <end position="412"/>
    </location>
</feature>
<dbReference type="Gene3D" id="3.30.40.10">
    <property type="entry name" value="Zinc/RING finger domain, C3HC4 (zinc finger)"/>
    <property type="match status" value="1"/>
</dbReference>
<dbReference type="AlphaFoldDB" id="A0A401L495"/>
<keyword evidence="3" id="KW-0813">Transport</keyword>
<dbReference type="InterPro" id="IPR013083">
    <property type="entry name" value="Znf_RING/FYVE/PHD"/>
</dbReference>
<dbReference type="EMBL" id="BDHI01000028">
    <property type="protein sequence ID" value="GCB26320.1"/>
    <property type="molecule type" value="Genomic_DNA"/>
</dbReference>
<comment type="similarity">
    <text evidence="2">Belongs to the sideroflexin family.</text>
</comment>
<dbReference type="GO" id="GO:0005743">
    <property type="term" value="C:mitochondrial inner membrane"/>
    <property type="evidence" value="ECO:0007669"/>
    <property type="project" value="TreeGrafter"/>
</dbReference>
<dbReference type="Proteomes" id="UP000286921">
    <property type="component" value="Unassembled WGS sequence"/>
</dbReference>
<dbReference type="InterPro" id="IPR004686">
    <property type="entry name" value="Mtc"/>
</dbReference>
<evidence type="ECO:0000256" key="11">
    <source>
        <dbReference type="ARBA" id="ARBA00023136"/>
    </source>
</evidence>
<dbReference type="PANTHER" id="PTHR11153:SF6">
    <property type="entry name" value="SIDEROFLEXIN-5"/>
    <property type="match status" value="1"/>
</dbReference>
<dbReference type="GO" id="GO:0006865">
    <property type="term" value="P:amino acid transport"/>
    <property type="evidence" value="ECO:0007669"/>
    <property type="project" value="UniProtKB-KW"/>
</dbReference>
<comment type="subcellular location">
    <subcellularLocation>
        <location evidence="1">Mitochondrion membrane</location>
        <topology evidence="1">Multi-pass membrane protein</topology>
    </subcellularLocation>
</comment>
<dbReference type="GO" id="GO:1990542">
    <property type="term" value="P:mitochondrial transmembrane transport"/>
    <property type="evidence" value="ECO:0007669"/>
    <property type="project" value="TreeGrafter"/>
</dbReference>
<proteinExistence type="inferred from homology"/>
<feature type="region of interest" description="Disordered" evidence="12">
    <location>
        <begin position="461"/>
        <end position="490"/>
    </location>
</feature>
<evidence type="ECO:0000313" key="16">
    <source>
        <dbReference type="Proteomes" id="UP000286921"/>
    </source>
</evidence>
<feature type="region of interest" description="Disordered" evidence="12">
    <location>
        <begin position="522"/>
        <end position="575"/>
    </location>
</feature>
<organism evidence="15 16">
    <name type="scientific">Aspergillus awamori</name>
    <name type="common">Black koji mold</name>
    <dbReference type="NCBI Taxonomy" id="105351"/>
    <lineage>
        <taxon>Eukaryota</taxon>
        <taxon>Fungi</taxon>
        <taxon>Dikarya</taxon>
        <taxon>Ascomycota</taxon>
        <taxon>Pezizomycotina</taxon>
        <taxon>Eurotiomycetes</taxon>
        <taxon>Eurotiomycetidae</taxon>
        <taxon>Eurotiales</taxon>
        <taxon>Aspergillaceae</taxon>
        <taxon>Aspergillus</taxon>
    </lineage>
</organism>
<keyword evidence="10" id="KW-0496">Mitochondrion</keyword>
<keyword evidence="5" id="KW-0479">Metal-binding</keyword>
<feature type="compositionally biased region" description="Basic and acidic residues" evidence="12">
    <location>
        <begin position="348"/>
        <end position="360"/>
    </location>
</feature>
<keyword evidence="7" id="KW-0862">Zinc</keyword>
<comment type="caution">
    <text evidence="15">The sequence shown here is derived from an EMBL/GenBank/DDBJ whole genome shotgun (WGS) entry which is preliminary data.</text>
</comment>
<evidence type="ECO:0000256" key="2">
    <source>
        <dbReference type="ARBA" id="ARBA00005974"/>
    </source>
</evidence>
<protein>
    <submittedName>
        <fullName evidence="15">Probable mitochondrial transport protein fsf1</fullName>
    </submittedName>
</protein>
<feature type="compositionally biased region" description="Low complexity" evidence="12">
    <location>
        <begin position="657"/>
        <end position="669"/>
    </location>
</feature>
<feature type="region of interest" description="Disordered" evidence="12">
    <location>
        <begin position="638"/>
        <end position="680"/>
    </location>
</feature>
<feature type="compositionally biased region" description="Low complexity" evidence="12">
    <location>
        <begin position="533"/>
        <end position="548"/>
    </location>
</feature>
<evidence type="ECO:0000256" key="6">
    <source>
        <dbReference type="ARBA" id="ARBA00022771"/>
    </source>
</evidence>
<evidence type="ECO:0000256" key="1">
    <source>
        <dbReference type="ARBA" id="ARBA00004225"/>
    </source>
</evidence>
<feature type="region of interest" description="Disordered" evidence="12">
    <location>
        <begin position="396"/>
        <end position="427"/>
    </location>
</feature>
<keyword evidence="8" id="KW-0029">Amino-acid transport</keyword>
<evidence type="ECO:0000256" key="13">
    <source>
        <dbReference type="SAM" id="Phobius"/>
    </source>
</evidence>
<evidence type="ECO:0000313" key="15">
    <source>
        <dbReference type="EMBL" id="GCB26320.1"/>
    </source>
</evidence>
<evidence type="ECO:0000256" key="9">
    <source>
        <dbReference type="ARBA" id="ARBA00022989"/>
    </source>
</evidence>
<name>A0A401L495_ASPAW</name>
<evidence type="ECO:0000256" key="12">
    <source>
        <dbReference type="SAM" id="MobiDB-lite"/>
    </source>
</evidence>
<feature type="compositionally biased region" description="Basic and acidic residues" evidence="12">
    <location>
        <begin position="88"/>
        <end position="112"/>
    </location>
</feature>
<dbReference type="InterPro" id="IPR001965">
    <property type="entry name" value="Znf_PHD"/>
</dbReference>
<dbReference type="Pfam" id="PF03820">
    <property type="entry name" value="SFXNs"/>
    <property type="match status" value="1"/>
</dbReference>
<dbReference type="GO" id="GO:0015075">
    <property type="term" value="F:monoatomic ion transmembrane transporter activity"/>
    <property type="evidence" value="ECO:0007669"/>
    <property type="project" value="InterPro"/>
</dbReference>
<dbReference type="STRING" id="105351.A0A401L495"/>